<reference evidence="1" key="1">
    <citation type="submission" date="2021-12" db="EMBL/GenBank/DDBJ databases">
        <authorList>
            <person name="Rodrigo-Torres L."/>
            <person name="Arahal R. D."/>
            <person name="Lucena T."/>
        </authorList>
    </citation>
    <scope>NUCLEOTIDE SEQUENCE</scope>
    <source>
        <strain evidence="1">CECT 8226</strain>
    </source>
</reference>
<protein>
    <recommendedName>
        <fullName evidence="3">DUF3545 domain-containing protein</fullName>
    </recommendedName>
</protein>
<evidence type="ECO:0000313" key="2">
    <source>
        <dbReference type="Proteomes" id="UP000838160"/>
    </source>
</evidence>
<dbReference type="InterPro" id="IPR021932">
    <property type="entry name" value="DUF3545"/>
</dbReference>
<evidence type="ECO:0000313" key="1">
    <source>
        <dbReference type="EMBL" id="CAH0526814.1"/>
    </source>
</evidence>
<evidence type="ECO:0008006" key="3">
    <source>
        <dbReference type="Google" id="ProtNLM"/>
    </source>
</evidence>
<proteinExistence type="predicted"/>
<dbReference type="Pfam" id="PF12065">
    <property type="entry name" value="DUF3545"/>
    <property type="match status" value="1"/>
</dbReference>
<keyword evidence="2" id="KW-1185">Reference proteome</keyword>
<dbReference type="Proteomes" id="UP000838160">
    <property type="component" value="Unassembled WGS sequence"/>
</dbReference>
<sequence length="61" mass="7407">MDGFELNTMMDFETTRTRASRSKPSKRRWREIEEIKDKQRLRKELNDMDIGLDFSLDDIKL</sequence>
<dbReference type="EMBL" id="CAKLCM010000002">
    <property type="protein sequence ID" value="CAH0526814.1"/>
    <property type="molecule type" value="Genomic_DNA"/>
</dbReference>
<comment type="caution">
    <text evidence="1">The sequence shown here is derived from an EMBL/GenBank/DDBJ whole genome shotgun (WGS) entry which is preliminary data.</text>
</comment>
<dbReference type="RefSeq" id="WP_237485056.1">
    <property type="nucleotide sequence ID" value="NZ_CAKLCM010000002.1"/>
</dbReference>
<organism evidence="1 2">
    <name type="scientific">Vibrio hippocampi</name>
    <dbReference type="NCBI Taxonomy" id="654686"/>
    <lineage>
        <taxon>Bacteria</taxon>
        <taxon>Pseudomonadati</taxon>
        <taxon>Pseudomonadota</taxon>
        <taxon>Gammaproteobacteria</taxon>
        <taxon>Vibrionales</taxon>
        <taxon>Vibrionaceae</taxon>
        <taxon>Vibrio</taxon>
    </lineage>
</organism>
<accession>A0ABM8ZJ09</accession>
<name>A0ABM8ZJ09_9VIBR</name>
<gene>
    <name evidence="1" type="ORF">VHP8226_02190</name>
</gene>